<sequence length="253" mass="30615">MEIKLLNKSYKKNEQFYNDFLNDTIENNDDYFTDEIVYIKEAPDFPIYMAKRSEEVRKQLFLEAFETVGNHYLDSNRELHFDEQFWHSLLVLKKRDFLLREYPEITESITNFNNIVLKNFDWENYIYKTVIGAEYITDLVEDEAKRKYYNEVIVDNLDLYNYMIKYEVFRNKQFVFNILSIVDELELSSVLKKKITWRDDLGDDPRVGRQVLLEFNKAYPVVMSPMLEKEELKEIFMEYLGYYVEDADLKVLV</sequence>
<evidence type="ECO:0000313" key="1">
    <source>
        <dbReference type="EMBL" id="WOV86962.1"/>
    </source>
</evidence>
<proteinExistence type="predicted"/>
<evidence type="ECO:0000313" key="2">
    <source>
        <dbReference type="Proteomes" id="UP001303902"/>
    </source>
</evidence>
<dbReference type="EMBL" id="CP129118">
    <property type="protein sequence ID" value="WOV86962.1"/>
    <property type="molecule type" value="Genomic_DNA"/>
</dbReference>
<organism evidence="1 2">
    <name type="scientific">Sporosarcina oncorhynchi</name>
    <dbReference type="NCBI Taxonomy" id="3056444"/>
    <lineage>
        <taxon>Bacteria</taxon>
        <taxon>Bacillati</taxon>
        <taxon>Bacillota</taxon>
        <taxon>Bacilli</taxon>
        <taxon>Bacillales</taxon>
        <taxon>Caryophanaceae</taxon>
        <taxon>Sporosarcina</taxon>
    </lineage>
</organism>
<keyword evidence="2" id="KW-1185">Reference proteome</keyword>
<name>A0ABZ0L2Y2_9BACL</name>
<protein>
    <submittedName>
        <fullName evidence="1">Uncharacterized protein</fullName>
    </submittedName>
</protein>
<dbReference type="RefSeq" id="WP_317966605.1">
    <property type="nucleotide sequence ID" value="NZ_CP129118.1"/>
</dbReference>
<dbReference type="Proteomes" id="UP001303902">
    <property type="component" value="Chromosome"/>
</dbReference>
<reference evidence="1 2" key="1">
    <citation type="submission" date="2023-06" db="EMBL/GenBank/DDBJ databases">
        <title>Sporosarcina sp. nov., isolated from Korean tranditional fermented seafood 'Jeotgal'.</title>
        <authorList>
            <person name="Yang A.I."/>
            <person name="Shin N.-R."/>
        </authorList>
    </citation>
    <scope>NUCLEOTIDE SEQUENCE [LARGE SCALE GENOMIC DNA]</scope>
    <source>
        <strain evidence="1 2">T2O-4</strain>
    </source>
</reference>
<accession>A0ABZ0L2Y2</accession>
<gene>
    <name evidence="1" type="ORF">QWT69_13950</name>
</gene>